<reference evidence="1 2" key="1">
    <citation type="submission" date="2014-12" db="EMBL/GenBank/DDBJ databases">
        <title>Draft genome sequences of 10 type strains of Lactococcus.</title>
        <authorList>
            <person name="Sun Z."/>
            <person name="Zhong Z."/>
            <person name="Liu W."/>
            <person name="Zhang W."/>
            <person name="Zhang H."/>
        </authorList>
    </citation>
    <scope>NUCLEOTIDE SEQUENCE [LARGE SCALE GENOMIC DNA]</scope>
    <source>
        <strain evidence="1 2">JCM 16395</strain>
    </source>
</reference>
<dbReference type="AlphaFoldDB" id="A0A2A5RI92"/>
<gene>
    <name evidence="1" type="ORF">RT41_GL000898</name>
</gene>
<accession>A0A2A5RI92</accession>
<proteinExistence type="predicted"/>
<protein>
    <submittedName>
        <fullName evidence="1">Uncharacterized protein</fullName>
    </submittedName>
</protein>
<name>A0A2A5RI92_9LACT</name>
<comment type="caution">
    <text evidence="1">The sequence shown here is derived from an EMBL/GenBank/DDBJ whole genome shotgun (WGS) entry which is preliminary data.</text>
</comment>
<organism evidence="1 2">
    <name type="scientific">Lactococcus fujiensis JCM 16395</name>
    <dbReference type="NCBI Taxonomy" id="1291764"/>
    <lineage>
        <taxon>Bacteria</taxon>
        <taxon>Bacillati</taxon>
        <taxon>Bacillota</taxon>
        <taxon>Bacilli</taxon>
        <taxon>Lactobacillales</taxon>
        <taxon>Streptococcaceae</taxon>
        <taxon>Lactococcus</taxon>
    </lineage>
</organism>
<dbReference type="EMBL" id="JXJU01000022">
    <property type="protein sequence ID" value="PCR98790.1"/>
    <property type="molecule type" value="Genomic_DNA"/>
</dbReference>
<dbReference type="STRING" id="1291764.GCA_001311235_03089"/>
<sequence length="376" mass="42990">MSGIESTILDFQGDFEPTFTNKSVTKLEQLISKLTKIKNAYVNQEETVSDEVEGWSKFLLDELPKAEELRKLNSIFNLAIHVKSKNKIVSSKKQTGRKLIVSRKSGNAKTSKATITGKIQKNVLFVLSNSQFKDIDFDDFPENAENEHIKLNFYYIRSTIAEKLFNKFPRRLASDIIISFDPYLRKAPVQSLVFVKKEEHEYQVFKLGENSGFDSYLTKGIGSINYKTPTYNEKKIILQSLRLSSNSYSKTPEKWIEAYNFSTLKEERESYYKFMDFNSYVSYLQAKVEGNNIEALIKKNKLKSQQVHALGEVQKTHLPFIASAKQALIASDITIIASSKRNDIAGYDTKGDWRHSSTPSLEFICATETNEVNLEL</sequence>
<keyword evidence="2" id="KW-1185">Reference proteome</keyword>
<evidence type="ECO:0000313" key="2">
    <source>
        <dbReference type="Proteomes" id="UP000218181"/>
    </source>
</evidence>
<evidence type="ECO:0000313" key="1">
    <source>
        <dbReference type="EMBL" id="PCR98790.1"/>
    </source>
</evidence>
<dbReference type="Proteomes" id="UP000218181">
    <property type="component" value="Unassembled WGS sequence"/>
</dbReference>